<dbReference type="Proteomes" id="UP000051256">
    <property type="component" value="Unassembled WGS sequence"/>
</dbReference>
<name>A0A0R2D1A6_9LACO</name>
<evidence type="ECO:0000313" key="2">
    <source>
        <dbReference type="Proteomes" id="UP000051256"/>
    </source>
</evidence>
<dbReference type="AlphaFoldDB" id="A0A0R2D1A6"/>
<dbReference type="RefSeq" id="WP_056978319.1">
    <property type="nucleotide sequence ID" value="NZ_AYZR01000008.1"/>
</dbReference>
<comment type="caution">
    <text evidence="1">The sequence shown here is derived from an EMBL/GenBank/DDBJ whole genome shotgun (WGS) entry which is preliminary data.</text>
</comment>
<dbReference type="EMBL" id="AYZR01000008">
    <property type="protein sequence ID" value="KRM93820.1"/>
    <property type="molecule type" value="Genomic_DNA"/>
</dbReference>
<accession>A0A0R2D1A6</accession>
<keyword evidence="2" id="KW-1185">Reference proteome</keyword>
<reference evidence="1 2" key="1">
    <citation type="journal article" date="2015" name="Genome Announc.">
        <title>Expanding the biotechnology potential of lactobacilli through comparative genomics of 213 strains and associated genera.</title>
        <authorList>
            <person name="Sun Z."/>
            <person name="Harris H.M."/>
            <person name="McCann A."/>
            <person name="Guo C."/>
            <person name="Argimon S."/>
            <person name="Zhang W."/>
            <person name="Yang X."/>
            <person name="Jeffery I.B."/>
            <person name="Cooney J.C."/>
            <person name="Kagawa T.F."/>
            <person name="Liu W."/>
            <person name="Song Y."/>
            <person name="Salvetti E."/>
            <person name="Wrobel A."/>
            <person name="Rasinkangas P."/>
            <person name="Parkhill J."/>
            <person name="Rea M.C."/>
            <person name="O'Sullivan O."/>
            <person name="Ritari J."/>
            <person name="Douillard F.P."/>
            <person name="Paul Ross R."/>
            <person name="Yang R."/>
            <person name="Briner A.E."/>
            <person name="Felis G.E."/>
            <person name="de Vos W.M."/>
            <person name="Barrangou R."/>
            <person name="Klaenhammer T.R."/>
            <person name="Caufield P.W."/>
            <person name="Cui Y."/>
            <person name="Zhang H."/>
            <person name="O'Toole P.W."/>
        </authorList>
    </citation>
    <scope>NUCLEOTIDE SEQUENCE [LARGE SCALE GENOMIC DNA]</scope>
    <source>
        <strain evidence="1 2">DSM 24302</strain>
    </source>
</reference>
<dbReference type="Pfam" id="PF09911">
    <property type="entry name" value="DUF2140"/>
    <property type="match status" value="1"/>
</dbReference>
<dbReference type="PATRIC" id="fig|1423802.4.peg.549"/>
<protein>
    <submittedName>
        <fullName evidence="1">Tat pathway signal sequence domain protein</fullName>
    </submittedName>
</protein>
<organism evidence="1 2">
    <name type="scientific">Lentilactobacillus senioris DSM 24302 = JCM 17472</name>
    <dbReference type="NCBI Taxonomy" id="1423802"/>
    <lineage>
        <taxon>Bacteria</taxon>
        <taxon>Bacillati</taxon>
        <taxon>Bacillota</taxon>
        <taxon>Bacilli</taxon>
        <taxon>Lactobacillales</taxon>
        <taxon>Lactobacillaceae</taxon>
        <taxon>Lentilactobacillus</taxon>
    </lineage>
</organism>
<evidence type="ECO:0000313" key="1">
    <source>
        <dbReference type="EMBL" id="KRM93820.1"/>
    </source>
</evidence>
<dbReference type="InterPro" id="IPR018672">
    <property type="entry name" value="DUF2140"/>
</dbReference>
<sequence>MRSENRQRNPWKWAFLGLLAILVVGVATAAILAFSNSESPVTESANQTDSVPTSATLNKKQLNSLVAYYLDKRQVNSTNQYQVKIEDQVIIYGSVKVLGSNVNYSLFLTPKAEANGNVTLKATKLSVGKLQLPISFVMLFIQNNYDLPEWVTMNANKHEIYLDITHMNSDGINYKAKEIDTSGAGKFKFEMLIPKTDVEAGNA</sequence>
<proteinExistence type="predicted"/>
<dbReference type="STRING" id="1423802.FC56_GL000539"/>
<gene>
    <name evidence="1" type="ORF">FC56_GL000539</name>
</gene>